<feature type="region of interest" description="Disordered" evidence="1">
    <location>
        <begin position="376"/>
        <end position="424"/>
    </location>
</feature>
<dbReference type="eggNOG" id="ENOG502SM4T">
    <property type="taxonomic scope" value="Eukaryota"/>
</dbReference>
<feature type="region of interest" description="Disordered" evidence="1">
    <location>
        <begin position="293"/>
        <end position="351"/>
    </location>
</feature>
<dbReference type="EMBL" id="GL377308">
    <property type="protein sequence ID" value="EFI95503.1"/>
    <property type="molecule type" value="Genomic_DNA"/>
</dbReference>
<organism evidence="5">
    <name type="scientific">Schizophyllum commune (strain H4-8 / FGSC 9210)</name>
    <name type="common">Split gill fungus</name>
    <dbReference type="NCBI Taxonomy" id="578458"/>
    <lineage>
        <taxon>Eukaryota</taxon>
        <taxon>Fungi</taxon>
        <taxon>Dikarya</taxon>
        <taxon>Basidiomycota</taxon>
        <taxon>Agaricomycotina</taxon>
        <taxon>Agaricomycetes</taxon>
        <taxon>Agaricomycetidae</taxon>
        <taxon>Agaricales</taxon>
        <taxon>Schizophyllaceae</taxon>
        <taxon>Schizophyllum</taxon>
    </lineage>
</organism>
<protein>
    <submittedName>
        <fullName evidence="4">Uncharacterized protein</fullName>
    </submittedName>
</protein>
<keyword evidence="3" id="KW-0732">Signal</keyword>
<keyword evidence="2" id="KW-1133">Transmembrane helix</keyword>
<keyword evidence="2" id="KW-0472">Membrane</keyword>
<reference evidence="4 5" key="1">
    <citation type="journal article" date="2010" name="Nat. Biotechnol.">
        <title>Genome sequence of the model mushroom Schizophyllum commune.</title>
        <authorList>
            <person name="Ohm R.A."/>
            <person name="de Jong J.F."/>
            <person name="Lugones L.G."/>
            <person name="Aerts A."/>
            <person name="Kothe E."/>
            <person name="Stajich J.E."/>
            <person name="de Vries R.P."/>
            <person name="Record E."/>
            <person name="Levasseur A."/>
            <person name="Baker S.E."/>
            <person name="Bartholomew K.A."/>
            <person name="Coutinho P.M."/>
            <person name="Erdmann S."/>
            <person name="Fowler T.J."/>
            <person name="Gathman A.C."/>
            <person name="Lombard V."/>
            <person name="Henrissat B."/>
            <person name="Knabe N."/>
            <person name="Kuees U."/>
            <person name="Lilly W.W."/>
            <person name="Lindquist E."/>
            <person name="Lucas S."/>
            <person name="Magnuson J.K."/>
            <person name="Piumi F."/>
            <person name="Raudaskoski M."/>
            <person name="Salamov A."/>
            <person name="Schmutz J."/>
            <person name="Schwarze F.W.M.R."/>
            <person name="vanKuyk P.A."/>
            <person name="Horton J.S."/>
            <person name="Grigoriev I.V."/>
            <person name="Woesten H.A.B."/>
        </authorList>
    </citation>
    <scope>NUCLEOTIDE SEQUENCE [LARGE SCALE GENOMIC DNA]</scope>
    <source>
        <strain evidence="5">H4-8 / FGSC 9210</strain>
    </source>
</reference>
<evidence type="ECO:0000313" key="5">
    <source>
        <dbReference type="Proteomes" id="UP000007431"/>
    </source>
</evidence>
<feature type="transmembrane region" description="Helical" evidence="2">
    <location>
        <begin position="256"/>
        <end position="282"/>
    </location>
</feature>
<gene>
    <name evidence="4" type="ORF">SCHCODRAFT_110321</name>
</gene>
<evidence type="ECO:0000256" key="3">
    <source>
        <dbReference type="SAM" id="SignalP"/>
    </source>
</evidence>
<keyword evidence="5" id="KW-1185">Reference proteome</keyword>
<evidence type="ECO:0000313" key="4">
    <source>
        <dbReference type="EMBL" id="EFI95503.1"/>
    </source>
</evidence>
<keyword evidence="2" id="KW-0812">Transmembrane</keyword>
<evidence type="ECO:0000256" key="1">
    <source>
        <dbReference type="SAM" id="MobiDB-lite"/>
    </source>
</evidence>
<dbReference type="InParanoid" id="D8Q8N3"/>
<dbReference type="AlphaFoldDB" id="D8Q8N3"/>
<evidence type="ECO:0000256" key="2">
    <source>
        <dbReference type="SAM" id="Phobius"/>
    </source>
</evidence>
<dbReference type="VEuPathDB" id="FungiDB:SCHCODRAFT_01098122"/>
<sequence>MHLVFATSCIFMCASVRAIVLKPMQQSWEFDLYAEDGQVKTVPVYEQCETMRLKWDRGTATGATTPYSLLVYTSRYTVPFILDLPSDAEFGYDFEVPFPPGTQMQICMFDANGYTGGCSSLLSIVSSATEPSGSCTNQTFSQLQNLDVEANIVSGPLSRTGWIPQTPVLGHSNITEEWDGPVHGHSGAALTPSVQCDLCFDNQLQLDGLSVVGYPLLCIALKVTDAERNVWSYGLLHSGEGTTSCMAKHQGTVVPVGAAAGTGAGAALLGFVIGALGVWIFLVRRHLKKAISPAGSVNTGSGSSSVRTASQTQLETTTNGPPSSENPARSQSARRPRGDRRQDSGRNIYVVHSDGGAAPVRVFYEDEEEGVQQLLPNYVGDGAPEGLPDNTGEPSGRKRKDGHPIPHTASVRIREATRKPVGPR</sequence>
<feature type="compositionally biased region" description="Polar residues" evidence="1">
    <location>
        <begin position="307"/>
        <end position="331"/>
    </location>
</feature>
<feature type="chain" id="PRO_5003120666" evidence="3">
    <location>
        <begin position="19"/>
        <end position="424"/>
    </location>
</feature>
<proteinExistence type="predicted"/>
<accession>D8Q8N3</accession>
<feature type="non-terminal residue" evidence="4">
    <location>
        <position position="424"/>
    </location>
</feature>
<feature type="signal peptide" evidence="3">
    <location>
        <begin position="1"/>
        <end position="18"/>
    </location>
</feature>
<name>D8Q8N3_SCHCM</name>
<dbReference type="HOGENOM" id="CLU_041803_0_0_1"/>
<feature type="compositionally biased region" description="Low complexity" evidence="1">
    <location>
        <begin position="295"/>
        <end position="306"/>
    </location>
</feature>
<dbReference type="Proteomes" id="UP000007431">
    <property type="component" value="Unassembled WGS sequence"/>
</dbReference>